<evidence type="ECO:0000313" key="3">
    <source>
        <dbReference type="WBParaSite" id="L893_g28141.t1"/>
    </source>
</evidence>
<dbReference type="InterPro" id="IPR036045">
    <property type="entry name" value="Sec1-like_sf"/>
</dbReference>
<evidence type="ECO:0000313" key="2">
    <source>
        <dbReference type="Proteomes" id="UP000095287"/>
    </source>
</evidence>
<name>A0A1I7ZMW8_9BILA</name>
<dbReference type="Gene3D" id="3.90.830.10">
    <property type="entry name" value="Syntaxin Binding Protein 1, Chain A, domain 2"/>
    <property type="match status" value="1"/>
</dbReference>
<dbReference type="PIRSF" id="PIRSF005715">
    <property type="entry name" value="VPS45_Sec1"/>
    <property type="match status" value="1"/>
</dbReference>
<dbReference type="GO" id="GO:0016192">
    <property type="term" value="P:vesicle-mediated transport"/>
    <property type="evidence" value="ECO:0007669"/>
    <property type="project" value="InterPro"/>
</dbReference>
<dbReference type="AlphaFoldDB" id="A0A1I7ZMW8"/>
<dbReference type="Gene3D" id="1.25.40.60">
    <property type="match status" value="1"/>
</dbReference>
<accession>A0A1I7ZMW8</accession>
<dbReference type="Pfam" id="PF00995">
    <property type="entry name" value="Sec1"/>
    <property type="match status" value="1"/>
</dbReference>
<dbReference type="InterPro" id="IPR043154">
    <property type="entry name" value="Sec-1-like_dom1"/>
</dbReference>
<dbReference type="SUPFAM" id="SSF56815">
    <property type="entry name" value="Sec1/munc18-like (SM) proteins"/>
    <property type="match status" value="1"/>
</dbReference>
<comment type="similarity">
    <text evidence="1">Belongs to the STXBP/unc-18/SEC1 family.</text>
</comment>
<evidence type="ECO:0000256" key="1">
    <source>
        <dbReference type="ARBA" id="ARBA00009884"/>
    </source>
</evidence>
<dbReference type="PANTHER" id="PTHR11679">
    <property type="entry name" value="VESICLE PROTEIN SORTING-ASSOCIATED"/>
    <property type="match status" value="1"/>
</dbReference>
<keyword evidence="2" id="KW-1185">Reference proteome</keyword>
<protein>
    <submittedName>
        <fullName evidence="3">Vacuolar protein sorting-associated protein 45</fullName>
    </submittedName>
</protein>
<dbReference type="InterPro" id="IPR027482">
    <property type="entry name" value="Sec1-like_dom2"/>
</dbReference>
<dbReference type="InterPro" id="IPR001619">
    <property type="entry name" value="Sec1-like"/>
</dbReference>
<proteinExistence type="inferred from homology"/>
<reference evidence="3" key="1">
    <citation type="submission" date="2016-11" db="UniProtKB">
        <authorList>
            <consortium name="WormBaseParasite"/>
        </authorList>
    </citation>
    <scope>IDENTIFICATION</scope>
</reference>
<dbReference type="Proteomes" id="UP000095287">
    <property type="component" value="Unplaced"/>
</dbReference>
<dbReference type="InterPro" id="IPR043127">
    <property type="entry name" value="Sec-1-like_dom3a"/>
</dbReference>
<dbReference type="Gene3D" id="3.40.50.2060">
    <property type="match status" value="1"/>
</dbReference>
<sequence length="592" mass="67259">MNIVLATQKYVEEMIRCAGPGMKVLLMDKETTSLISCVFSQSDMMQREVYLFERLDSHGPRDPIKYLKCIIFVRPTAENVQLITEELRKPRFSCYHIYFSNIISKTDVKMFAEADEQESVRDVFEFFIDGIALSPHLMSLELPYCYETRFSLSPTAFRRSLNGLLALCLALNKRPYVRYQSSSRDSQRLSEELTKLFVREEALFQERVPSTGNDDDTMLLVVSRSEDAVSPLLNQWTYEAMVHELLGIVHNRVKIQGEDGQLNDVLLSSIHDEFYAANMYLNFGELGQNIKELMNEYQTRAQTHQKLESISDMKHFVEQYPQFKKMSGAVSKHMTMLCELNRLVSKLNLLEVSELEQTIVSSGERSQCLDAAQKLLRMPSVQNHDALRLVMLYALRFESHVSIADDLNGLVSLLRERKVPSHQIAAIRTVQEYGGAANRQNDLFGNQSAMEITKRFIKGLKGVENIYTHHQPYLAQIVDQIARGKLPDGAYPYAGSVNRYLTSSCRSYIRLRGALAASIPENVIVFMVGGATFEESAWIHNYNQQIPQQKARGRAAPRLLLASTHVHNSRSFIEQMTRLSPGGAGSTHVSLG</sequence>
<organism evidence="2 3">
    <name type="scientific">Steinernema glaseri</name>
    <dbReference type="NCBI Taxonomy" id="37863"/>
    <lineage>
        <taxon>Eukaryota</taxon>
        <taxon>Metazoa</taxon>
        <taxon>Ecdysozoa</taxon>
        <taxon>Nematoda</taxon>
        <taxon>Chromadorea</taxon>
        <taxon>Rhabditida</taxon>
        <taxon>Tylenchina</taxon>
        <taxon>Panagrolaimomorpha</taxon>
        <taxon>Strongyloidoidea</taxon>
        <taxon>Steinernematidae</taxon>
        <taxon>Steinernema</taxon>
    </lineage>
</organism>
<dbReference type="Gene3D" id="3.40.50.1910">
    <property type="match status" value="1"/>
</dbReference>
<dbReference type="WBParaSite" id="L893_g28141.t1">
    <property type="protein sequence ID" value="L893_g28141.t1"/>
    <property type="gene ID" value="L893_g28141"/>
</dbReference>